<organism evidence="2 4">
    <name type="scientific">Puccinia coronata f. sp. avenae</name>
    <dbReference type="NCBI Taxonomy" id="200324"/>
    <lineage>
        <taxon>Eukaryota</taxon>
        <taxon>Fungi</taxon>
        <taxon>Dikarya</taxon>
        <taxon>Basidiomycota</taxon>
        <taxon>Pucciniomycotina</taxon>
        <taxon>Pucciniomycetes</taxon>
        <taxon>Pucciniales</taxon>
        <taxon>Pucciniaceae</taxon>
        <taxon>Puccinia</taxon>
    </lineage>
</organism>
<proteinExistence type="predicted"/>
<evidence type="ECO:0000256" key="1">
    <source>
        <dbReference type="SAM" id="MobiDB-lite"/>
    </source>
</evidence>
<dbReference type="AlphaFoldDB" id="A0A2N5T200"/>
<evidence type="ECO:0000313" key="3">
    <source>
        <dbReference type="EMBL" id="PLW39740.1"/>
    </source>
</evidence>
<sequence>MILDESGYSRDLLPVINSLSAMLTGPEAENYASQKRIDSFARSVWATSTYQWKKKQGPRAQSSSTLEAAHVHAGDTPPASNDGPALEAPPRGPRSS</sequence>
<feature type="region of interest" description="Disordered" evidence="1">
    <location>
        <begin position="51"/>
        <end position="96"/>
    </location>
</feature>
<protein>
    <submittedName>
        <fullName evidence="2">Uncharacterized protein</fullName>
    </submittedName>
</protein>
<name>A0A2N5T200_9BASI</name>
<accession>A0A2N5T200</accession>
<dbReference type="EMBL" id="PGCI01000111">
    <property type="protein sequence ID" value="PLW39740.1"/>
    <property type="molecule type" value="Genomic_DNA"/>
</dbReference>
<evidence type="ECO:0000313" key="2">
    <source>
        <dbReference type="EMBL" id="PLW19520.1"/>
    </source>
</evidence>
<dbReference type="EMBL" id="PGCI01000713">
    <property type="protein sequence ID" value="PLW19520.1"/>
    <property type="molecule type" value="Genomic_DNA"/>
</dbReference>
<dbReference type="Proteomes" id="UP000235392">
    <property type="component" value="Unassembled WGS sequence"/>
</dbReference>
<reference evidence="2 4" key="1">
    <citation type="submission" date="2017-11" db="EMBL/GenBank/DDBJ databases">
        <title>De novo assembly and phasing of dikaryotic genomes from two isolates of Puccinia coronata f. sp. avenae, the causal agent of oat crown rust.</title>
        <authorList>
            <person name="Miller M.E."/>
            <person name="Zhang Y."/>
            <person name="Omidvar V."/>
            <person name="Sperschneider J."/>
            <person name="Schwessinger B."/>
            <person name="Raley C."/>
            <person name="Palmer J.M."/>
            <person name="Garnica D."/>
            <person name="Upadhyaya N."/>
            <person name="Rathjen J."/>
            <person name="Taylor J.M."/>
            <person name="Park R.F."/>
            <person name="Dodds P.N."/>
            <person name="Hirsch C.D."/>
            <person name="Kianian S.F."/>
            <person name="Figueroa M."/>
        </authorList>
    </citation>
    <scope>NUCLEOTIDE SEQUENCE [LARGE SCALE GENOMIC DNA]</scope>
    <source>
        <strain evidence="2">12SD80</strain>
    </source>
</reference>
<gene>
    <name evidence="3" type="ORF">PCASD_09610</name>
    <name evidence="2" type="ORF">PCASD_18941</name>
</gene>
<comment type="caution">
    <text evidence="2">The sequence shown here is derived from an EMBL/GenBank/DDBJ whole genome shotgun (WGS) entry which is preliminary data.</text>
</comment>
<evidence type="ECO:0000313" key="4">
    <source>
        <dbReference type="Proteomes" id="UP000235392"/>
    </source>
</evidence>